<dbReference type="Pfam" id="PF00561">
    <property type="entry name" value="Abhydrolase_1"/>
    <property type="match status" value="1"/>
</dbReference>
<gene>
    <name evidence="2" type="ORF">INT47_003428</name>
</gene>
<organism evidence="2 3">
    <name type="scientific">Mucor saturninus</name>
    <dbReference type="NCBI Taxonomy" id="64648"/>
    <lineage>
        <taxon>Eukaryota</taxon>
        <taxon>Fungi</taxon>
        <taxon>Fungi incertae sedis</taxon>
        <taxon>Mucoromycota</taxon>
        <taxon>Mucoromycotina</taxon>
        <taxon>Mucoromycetes</taxon>
        <taxon>Mucorales</taxon>
        <taxon>Mucorineae</taxon>
        <taxon>Mucoraceae</taxon>
        <taxon>Mucor</taxon>
    </lineage>
</organism>
<dbReference type="InterPro" id="IPR000073">
    <property type="entry name" value="AB_hydrolase_1"/>
</dbReference>
<feature type="domain" description="AB hydrolase-1" evidence="1">
    <location>
        <begin position="22"/>
        <end position="168"/>
    </location>
</feature>
<sequence>MSELYLQVDGANICYEVEGSGPHIVFVAGGNGGHLLFKRIRDLLVKHFTVVLYDRRGYFRSGLTGPQDYTRIVDDNVDDLYKLMKIVTNEKFIIFGISASAPIVFKYMANYPETIIKTFIHEPLWYLENYPKVKQVKDFYYRLYRLYHYEDRNASMTLIGRSLFNELDQHILVRNQKDDKTNNWSYWLEYELCESLFAKADMDLIKIYEDKLIFLHGEESVGCSILEPGAFIVETLEKETLPCPGGHIGFYTRPEAFAVNFVKLCQEKSIVKIQPKL</sequence>
<name>A0A8H7V917_9FUNG</name>
<dbReference type="Gene3D" id="3.40.50.1820">
    <property type="entry name" value="alpha/beta hydrolase"/>
    <property type="match status" value="1"/>
</dbReference>
<evidence type="ECO:0000259" key="1">
    <source>
        <dbReference type="Pfam" id="PF00561"/>
    </source>
</evidence>
<proteinExistence type="predicted"/>
<dbReference type="AlphaFoldDB" id="A0A8H7V917"/>
<dbReference type="PANTHER" id="PTHR43433:SF5">
    <property type="entry name" value="AB HYDROLASE-1 DOMAIN-CONTAINING PROTEIN"/>
    <property type="match status" value="1"/>
</dbReference>
<dbReference type="Proteomes" id="UP000603453">
    <property type="component" value="Unassembled WGS sequence"/>
</dbReference>
<dbReference type="InterPro" id="IPR050471">
    <property type="entry name" value="AB_hydrolase"/>
</dbReference>
<accession>A0A8H7V917</accession>
<evidence type="ECO:0000313" key="2">
    <source>
        <dbReference type="EMBL" id="KAG2209992.1"/>
    </source>
</evidence>
<evidence type="ECO:0000313" key="3">
    <source>
        <dbReference type="Proteomes" id="UP000603453"/>
    </source>
</evidence>
<protein>
    <recommendedName>
        <fullName evidence="1">AB hydrolase-1 domain-containing protein</fullName>
    </recommendedName>
</protein>
<keyword evidence="3" id="KW-1185">Reference proteome</keyword>
<dbReference type="InterPro" id="IPR029058">
    <property type="entry name" value="AB_hydrolase_fold"/>
</dbReference>
<reference evidence="2" key="1">
    <citation type="submission" date="2020-12" db="EMBL/GenBank/DDBJ databases">
        <title>Metabolic potential, ecology and presence of endohyphal bacteria is reflected in genomic diversity of Mucoromycotina.</title>
        <authorList>
            <person name="Muszewska A."/>
            <person name="Okrasinska A."/>
            <person name="Steczkiewicz K."/>
            <person name="Drgas O."/>
            <person name="Orlowska M."/>
            <person name="Perlinska-Lenart U."/>
            <person name="Aleksandrzak-Piekarczyk T."/>
            <person name="Szatraj K."/>
            <person name="Zielenkiewicz U."/>
            <person name="Pilsyk S."/>
            <person name="Malc E."/>
            <person name="Mieczkowski P."/>
            <person name="Kruszewska J.S."/>
            <person name="Biernat P."/>
            <person name="Pawlowska J."/>
        </authorList>
    </citation>
    <scope>NUCLEOTIDE SEQUENCE</scope>
    <source>
        <strain evidence="2">WA0000017839</strain>
    </source>
</reference>
<comment type="caution">
    <text evidence="2">The sequence shown here is derived from an EMBL/GenBank/DDBJ whole genome shotgun (WGS) entry which is preliminary data.</text>
</comment>
<dbReference type="GO" id="GO:0004806">
    <property type="term" value="F:triacylglycerol lipase activity"/>
    <property type="evidence" value="ECO:0007669"/>
    <property type="project" value="TreeGrafter"/>
</dbReference>
<dbReference type="OrthoDB" id="408373at2759"/>
<dbReference type="PANTHER" id="PTHR43433">
    <property type="entry name" value="HYDROLASE, ALPHA/BETA FOLD FAMILY PROTEIN"/>
    <property type="match status" value="1"/>
</dbReference>
<dbReference type="GO" id="GO:0046503">
    <property type="term" value="P:glycerolipid catabolic process"/>
    <property type="evidence" value="ECO:0007669"/>
    <property type="project" value="TreeGrafter"/>
</dbReference>
<dbReference type="SUPFAM" id="SSF53474">
    <property type="entry name" value="alpha/beta-Hydrolases"/>
    <property type="match status" value="1"/>
</dbReference>
<dbReference type="EMBL" id="JAEPRD010000013">
    <property type="protein sequence ID" value="KAG2209992.1"/>
    <property type="molecule type" value="Genomic_DNA"/>
</dbReference>